<dbReference type="RefSeq" id="WP_248252497.1">
    <property type="nucleotide sequence ID" value="NZ_JAIWJX010000002.1"/>
</dbReference>
<reference evidence="1" key="1">
    <citation type="submission" date="2021-09" db="EMBL/GenBank/DDBJ databases">
        <title>Genome analysis of Fictibacillus sp. KIGAM418 isolated from marine sediment.</title>
        <authorList>
            <person name="Seo M.-J."/>
            <person name="Cho E.-S."/>
            <person name="Hwang C.Y."/>
        </authorList>
    </citation>
    <scope>NUCLEOTIDE SEQUENCE</scope>
    <source>
        <strain evidence="1">KIGAM418</strain>
    </source>
</reference>
<dbReference type="InterPro" id="IPR003772">
    <property type="entry name" value="YceD"/>
</dbReference>
<name>A0A9X2BCF1_9BACL</name>
<keyword evidence="2" id="KW-1185">Reference proteome</keyword>
<evidence type="ECO:0000313" key="2">
    <source>
        <dbReference type="Proteomes" id="UP001139011"/>
    </source>
</evidence>
<dbReference type="EMBL" id="JAIWJX010000002">
    <property type="protein sequence ID" value="MCK6256899.1"/>
    <property type="molecule type" value="Genomic_DNA"/>
</dbReference>
<dbReference type="AlphaFoldDB" id="A0A9X2BCF1"/>
<evidence type="ECO:0000313" key="1">
    <source>
        <dbReference type="EMBL" id="MCK6256899.1"/>
    </source>
</evidence>
<dbReference type="Pfam" id="PF02620">
    <property type="entry name" value="YceD"/>
    <property type="match status" value="1"/>
</dbReference>
<accession>A0A9X2BCF1</accession>
<proteinExistence type="predicted"/>
<dbReference type="Proteomes" id="UP001139011">
    <property type="component" value="Unassembled WGS sequence"/>
</dbReference>
<comment type="caution">
    <text evidence="1">The sequence shown here is derived from an EMBL/GenBank/DDBJ whole genome shotgun (WGS) entry which is preliminary data.</text>
</comment>
<gene>
    <name evidence="1" type="ORF">LCY76_09860</name>
</gene>
<organism evidence="1 2">
    <name type="scientific">Fictibacillus marinisediminis</name>
    <dbReference type="NCBI Taxonomy" id="2878389"/>
    <lineage>
        <taxon>Bacteria</taxon>
        <taxon>Bacillati</taxon>
        <taxon>Bacillota</taxon>
        <taxon>Bacilli</taxon>
        <taxon>Bacillales</taxon>
        <taxon>Fictibacillaceae</taxon>
        <taxon>Fictibacillus</taxon>
    </lineage>
</organism>
<protein>
    <submittedName>
        <fullName evidence="1">YceD family protein</fullName>
    </submittedName>
</protein>
<sequence length="173" mass="19913">MNWSLQELKNFYRKPLEFDEYVDASELKSLDKEIRDIPPVHVSGHADVTQQKATFYLKIQGEMVLPCSNTLADVHFPFSIKTTEIFLLDPSYTVPAEEENLHTVEGHFLDLMPYIQEHILLEKPIKVVAGPDVKDKMAPPEGEGWQVVTEEDRKKKIDPRLADLAKFFDKDKS</sequence>